<dbReference type="InterPro" id="IPR041459">
    <property type="entry name" value="MPTase-PolyVal"/>
</dbReference>
<evidence type="ECO:0000259" key="1">
    <source>
        <dbReference type="Pfam" id="PF08401"/>
    </source>
</evidence>
<accession>A0ABT8YCN0</accession>
<keyword evidence="4" id="KW-1185">Reference proteome</keyword>
<protein>
    <submittedName>
        <fullName evidence="3">Zincin-like metallopeptidase domain-containing protein</fullName>
    </submittedName>
</protein>
<organism evidence="3 4">
    <name type="scientific">Sphingomonas natans</name>
    <dbReference type="NCBI Taxonomy" id="3063330"/>
    <lineage>
        <taxon>Bacteria</taxon>
        <taxon>Pseudomonadati</taxon>
        <taxon>Pseudomonadota</taxon>
        <taxon>Alphaproteobacteria</taxon>
        <taxon>Sphingomonadales</taxon>
        <taxon>Sphingomonadaceae</taxon>
        <taxon>Sphingomonas</taxon>
    </lineage>
</organism>
<reference evidence="3" key="1">
    <citation type="submission" date="2023-07" db="EMBL/GenBank/DDBJ databases">
        <authorList>
            <person name="Kim M."/>
        </authorList>
    </citation>
    <scope>NUCLEOTIDE SEQUENCE</scope>
    <source>
        <strain evidence="3">BIUV-7</strain>
    </source>
</reference>
<dbReference type="InterPro" id="IPR013610">
    <property type="entry name" value="ArdC_N"/>
</dbReference>
<feature type="domain" description="Polyvalent protein metallopeptidase" evidence="2">
    <location>
        <begin position="160"/>
        <end position="283"/>
    </location>
</feature>
<proteinExistence type="predicted"/>
<dbReference type="EMBL" id="JAUOTP010000009">
    <property type="protein sequence ID" value="MDO6416092.1"/>
    <property type="molecule type" value="Genomic_DNA"/>
</dbReference>
<dbReference type="Pfam" id="PF08401">
    <property type="entry name" value="ArdcN"/>
    <property type="match status" value="1"/>
</dbReference>
<evidence type="ECO:0000313" key="4">
    <source>
        <dbReference type="Proteomes" id="UP001169764"/>
    </source>
</evidence>
<evidence type="ECO:0000313" key="3">
    <source>
        <dbReference type="EMBL" id="MDO6416092.1"/>
    </source>
</evidence>
<sequence>MVETKTEAYRQSIYAEVTTRVIKELEEGRLPWVQPWDSAHCGCAMPHNAASKRIYSGINVLILWAAGIDKGYRSQAWLTYRQALAAGGNVRRGETGTIVCYADHFTPKDEEQRAREEGREAQQRAFLRRFTVFHVDQCEGLTDALIQPAMPLAQREMIARADALIAATGAEFRVGGPQAFYSPRGDFISVPHRQAFHDRINFYRTALHELGHWSGHRSRLDRDQTGIYGSADYAREELVAEMGCAFTCASLSIHPTVRHSDYIGAWLAVLREDERAIFRAASQASKAADYLLSHTPAEEWPS</sequence>
<dbReference type="Pfam" id="PF18818">
    <property type="entry name" value="MPTase-PolyVal"/>
    <property type="match status" value="1"/>
</dbReference>
<feature type="domain" description="N-terminal" evidence="1">
    <location>
        <begin position="12"/>
        <end position="133"/>
    </location>
</feature>
<dbReference type="RefSeq" id="WP_303545090.1">
    <property type="nucleotide sequence ID" value="NZ_JAUOTP010000009.1"/>
</dbReference>
<dbReference type="Proteomes" id="UP001169764">
    <property type="component" value="Unassembled WGS sequence"/>
</dbReference>
<gene>
    <name evidence="3" type="ORF">Q4F19_17030</name>
</gene>
<comment type="caution">
    <text evidence="3">The sequence shown here is derived from an EMBL/GenBank/DDBJ whole genome shotgun (WGS) entry which is preliminary data.</text>
</comment>
<dbReference type="PIRSF" id="PIRSF037112">
    <property type="entry name" value="Antirestriction_ArdC"/>
    <property type="match status" value="1"/>
</dbReference>
<name>A0ABT8YCN0_9SPHN</name>
<dbReference type="InterPro" id="IPR017113">
    <property type="entry name" value="Antirestriction_ArdC"/>
</dbReference>
<evidence type="ECO:0000259" key="2">
    <source>
        <dbReference type="Pfam" id="PF18818"/>
    </source>
</evidence>